<dbReference type="InterPro" id="IPR019826">
    <property type="entry name" value="Carboxylesterase_B_AS"/>
</dbReference>
<dbReference type="PROSITE" id="PS00941">
    <property type="entry name" value="CARBOXYLESTERASE_B_2"/>
    <property type="match status" value="1"/>
</dbReference>
<dbReference type="Proteomes" id="UP000250266">
    <property type="component" value="Unassembled WGS sequence"/>
</dbReference>
<dbReference type="InterPro" id="IPR002018">
    <property type="entry name" value="CarbesteraseB"/>
</dbReference>
<dbReference type="GO" id="GO:0052689">
    <property type="term" value="F:carboxylic ester hydrolase activity"/>
    <property type="evidence" value="ECO:0007669"/>
    <property type="project" value="TreeGrafter"/>
</dbReference>
<comment type="similarity">
    <text evidence="1 3">Belongs to the type-B carboxylesterase/lipase family.</text>
</comment>
<proteinExistence type="inferred from homology"/>
<dbReference type="InterPro" id="IPR019819">
    <property type="entry name" value="Carboxylesterase_B_CS"/>
</dbReference>
<feature type="chain" id="PRO_5034453553" description="Carboxylic ester hydrolase" evidence="3">
    <location>
        <begin position="19"/>
        <end position="548"/>
    </location>
</feature>
<organism evidence="5 6">
    <name type="scientific">Lepidopterella palustris CBS 459.81</name>
    <dbReference type="NCBI Taxonomy" id="1314670"/>
    <lineage>
        <taxon>Eukaryota</taxon>
        <taxon>Fungi</taxon>
        <taxon>Dikarya</taxon>
        <taxon>Ascomycota</taxon>
        <taxon>Pezizomycotina</taxon>
        <taxon>Dothideomycetes</taxon>
        <taxon>Pleosporomycetidae</taxon>
        <taxon>Mytilinidiales</taxon>
        <taxon>Argynnaceae</taxon>
        <taxon>Lepidopterella</taxon>
    </lineage>
</organism>
<dbReference type="Gene3D" id="3.40.50.1820">
    <property type="entry name" value="alpha/beta hydrolase"/>
    <property type="match status" value="1"/>
</dbReference>
<name>A0A8E2ECS9_9PEZI</name>
<keyword evidence="6" id="KW-1185">Reference proteome</keyword>
<sequence length="548" mass="59225">MKIDSIVSFLFLQTFALATLPTVTISDGVLIGTTTTLPSATASVNKFLGVPFAAAPIGQLRFALPQSVQPYGTIQANKWSKSCMQQFINSTTAVPTRSQTIQLFNTPDPGESEDCLYLNVYVPGTQTTGKTVMFWIYGGGLEYGTASIPWHDGSSFAAYQDVIIVAPNYRTNVFGFPHSDEITDNTKWNIGYYDQRMALQWVKNNIKAFGGDPNKVTIFGQSSGATSVDRLVTTMGSNPPFRAAIMQSGTSSVTVGKADQSTTEWSSLVPILGCSPQQTSSPLACMRTKDATAIKSALEANYTGNFFSFQPIQDGVTELKQPEASRLAGTIAKVPILQGTTAQEGRLYSLPYNVQGGFNYWVETKLSFPGANFYNIIAAYPIPGTYPDNDAAVAQAWTDAIYQCPASVVTWDSATGPKIPTWRYYFNASFANYGSVPGFTNRGAYHTTDIPLVFGTYPSSGATAQEIALSQYMQTAWATFAKDPNGGPDPAWPSISSSSGGKYIGVLGNAGNTFTNLTVMQSTPLDTRCSPLYYPIYNESDNANSWKN</sequence>
<reference evidence="5 6" key="1">
    <citation type="journal article" date="2016" name="Nat. Commun.">
        <title>Ectomycorrhizal ecology is imprinted in the genome of the dominant symbiotic fungus Cenococcum geophilum.</title>
        <authorList>
            <consortium name="DOE Joint Genome Institute"/>
            <person name="Peter M."/>
            <person name="Kohler A."/>
            <person name="Ohm R.A."/>
            <person name="Kuo A."/>
            <person name="Krutzmann J."/>
            <person name="Morin E."/>
            <person name="Arend M."/>
            <person name="Barry K.W."/>
            <person name="Binder M."/>
            <person name="Choi C."/>
            <person name="Clum A."/>
            <person name="Copeland A."/>
            <person name="Grisel N."/>
            <person name="Haridas S."/>
            <person name="Kipfer T."/>
            <person name="LaButti K."/>
            <person name="Lindquist E."/>
            <person name="Lipzen A."/>
            <person name="Maire R."/>
            <person name="Meier B."/>
            <person name="Mihaltcheva S."/>
            <person name="Molinier V."/>
            <person name="Murat C."/>
            <person name="Poggeler S."/>
            <person name="Quandt C.A."/>
            <person name="Sperisen C."/>
            <person name="Tritt A."/>
            <person name="Tisserant E."/>
            <person name="Crous P.W."/>
            <person name="Henrissat B."/>
            <person name="Nehls U."/>
            <person name="Egli S."/>
            <person name="Spatafora J.W."/>
            <person name="Grigoriev I.V."/>
            <person name="Martin F.M."/>
        </authorList>
    </citation>
    <scope>NUCLEOTIDE SEQUENCE [LARGE SCALE GENOMIC DNA]</scope>
    <source>
        <strain evidence="5 6">CBS 459.81</strain>
    </source>
</reference>
<feature type="domain" description="Carboxylesterase type B" evidence="4">
    <location>
        <begin position="21"/>
        <end position="501"/>
    </location>
</feature>
<dbReference type="Pfam" id="PF00135">
    <property type="entry name" value="COesterase"/>
    <property type="match status" value="1"/>
</dbReference>
<dbReference type="PANTHER" id="PTHR43918:SF4">
    <property type="entry name" value="CARBOXYLIC ESTER HYDROLASE"/>
    <property type="match status" value="1"/>
</dbReference>
<protein>
    <recommendedName>
        <fullName evidence="3">Carboxylic ester hydrolase</fullName>
        <ecNumber evidence="3">3.1.1.-</ecNumber>
    </recommendedName>
</protein>
<dbReference type="PROSITE" id="PS00122">
    <property type="entry name" value="CARBOXYLESTERASE_B_1"/>
    <property type="match status" value="1"/>
</dbReference>
<dbReference type="PANTHER" id="PTHR43918">
    <property type="entry name" value="ACETYLCHOLINESTERASE"/>
    <property type="match status" value="1"/>
</dbReference>
<accession>A0A8E2ECS9</accession>
<feature type="signal peptide" evidence="3">
    <location>
        <begin position="1"/>
        <end position="18"/>
    </location>
</feature>
<dbReference type="AlphaFoldDB" id="A0A8E2ECS9"/>
<dbReference type="InterPro" id="IPR029058">
    <property type="entry name" value="AB_hydrolase_fold"/>
</dbReference>
<gene>
    <name evidence="5" type="ORF">K432DRAFT_351100</name>
</gene>
<keyword evidence="3" id="KW-0732">Signal</keyword>
<dbReference type="EMBL" id="KV744921">
    <property type="protein sequence ID" value="OCK81431.1"/>
    <property type="molecule type" value="Genomic_DNA"/>
</dbReference>
<dbReference type="OrthoDB" id="408631at2759"/>
<evidence type="ECO:0000313" key="5">
    <source>
        <dbReference type="EMBL" id="OCK81431.1"/>
    </source>
</evidence>
<dbReference type="EC" id="3.1.1.-" evidence="3"/>
<evidence type="ECO:0000259" key="4">
    <source>
        <dbReference type="Pfam" id="PF00135"/>
    </source>
</evidence>
<keyword evidence="2 3" id="KW-0378">Hydrolase</keyword>
<dbReference type="SUPFAM" id="SSF53474">
    <property type="entry name" value="alpha/beta-Hydrolases"/>
    <property type="match status" value="1"/>
</dbReference>
<evidence type="ECO:0000256" key="3">
    <source>
        <dbReference type="RuleBase" id="RU361235"/>
    </source>
</evidence>
<evidence type="ECO:0000256" key="2">
    <source>
        <dbReference type="ARBA" id="ARBA00022801"/>
    </source>
</evidence>
<evidence type="ECO:0000256" key="1">
    <source>
        <dbReference type="ARBA" id="ARBA00005964"/>
    </source>
</evidence>
<dbReference type="InterPro" id="IPR050654">
    <property type="entry name" value="AChE-related_enzymes"/>
</dbReference>
<evidence type="ECO:0000313" key="6">
    <source>
        <dbReference type="Proteomes" id="UP000250266"/>
    </source>
</evidence>